<proteinExistence type="predicted"/>
<dbReference type="KEGG" id="tva:4770120"/>
<dbReference type="EMBL" id="DS113306">
    <property type="protein sequence ID" value="EAY12158.1"/>
    <property type="molecule type" value="Genomic_DNA"/>
</dbReference>
<feature type="transmembrane region" description="Helical" evidence="1">
    <location>
        <begin position="162"/>
        <end position="181"/>
    </location>
</feature>
<reference evidence="2" key="2">
    <citation type="journal article" date="2007" name="Science">
        <title>Draft genome sequence of the sexually transmitted pathogen Trichomonas vaginalis.</title>
        <authorList>
            <person name="Carlton J.M."/>
            <person name="Hirt R.P."/>
            <person name="Silva J.C."/>
            <person name="Delcher A.L."/>
            <person name="Schatz M."/>
            <person name="Zhao Q."/>
            <person name="Wortman J.R."/>
            <person name="Bidwell S.L."/>
            <person name="Alsmark U.C.M."/>
            <person name="Besteiro S."/>
            <person name="Sicheritz-Ponten T."/>
            <person name="Noel C.J."/>
            <person name="Dacks J.B."/>
            <person name="Foster P.G."/>
            <person name="Simillion C."/>
            <person name="Van de Peer Y."/>
            <person name="Miranda-Saavedra D."/>
            <person name="Barton G.J."/>
            <person name="Westrop G.D."/>
            <person name="Mueller S."/>
            <person name="Dessi D."/>
            <person name="Fiori P.L."/>
            <person name="Ren Q."/>
            <person name="Paulsen I."/>
            <person name="Zhang H."/>
            <person name="Bastida-Corcuera F.D."/>
            <person name="Simoes-Barbosa A."/>
            <person name="Brown M.T."/>
            <person name="Hayes R.D."/>
            <person name="Mukherjee M."/>
            <person name="Okumura C.Y."/>
            <person name="Schneider R."/>
            <person name="Smith A.J."/>
            <person name="Vanacova S."/>
            <person name="Villalvazo M."/>
            <person name="Haas B.J."/>
            <person name="Pertea M."/>
            <person name="Feldblyum T.V."/>
            <person name="Utterback T.R."/>
            <person name="Shu C.L."/>
            <person name="Osoegawa K."/>
            <person name="de Jong P.J."/>
            <person name="Hrdy I."/>
            <person name="Horvathova L."/>
            <person name="Zubacova Z."/>
            <person name="Dolezal P."/>
            <person name="Malik S.B."/>
            <person name="Logsdon J.M. Jr."/>
            <person name="Henze K."/>
            <person name="Gupta A."/>
            <person name="Wang C.C."/>
            <person name="Dunne R.L."/>
            <person name="Upcroft J.A."/>
            <person name="Upcroft P."/>
            <person name="White O."/>
            <person name="Salzberg S.L."/>
            <person name="Tang P."/>
            <person name="Chiu C.-H."/>
            <person name="Lee Y.-S."/>
            <person name="Embley T.M."/>
            <person name="Coombs G.H."/>
            <person name="Mottram J.C."/>
            <person name="Tachezy J."/>
            <person name="Fraser-Liggett C.M."/>
            <person name="Johnson P.J."/>
        </authorList>
    </citation>
    <scope>NUCLEOTIDE SEQUENCE [LARGE SCALE GENOMIC DNA]</scope>
    <source>
        <strain evidence="2">G3</strain>
    </source>
</reference>
<gene>
    <name evidence="2" type="ORF">TVAG_003640</name>
</gene>
<keyword evidence="1" id="KW-1133">Transmembrane helix</keyword>
<feature type="transmembrane region" description="Helical" evidence="1">
    <location>
        <begin position="68"/>
        <end position="88"/>
    </location>
</feature>
<sequence length="362" mass="42079">MPKTLSDLIGPIGKQDRFQSFHTLLYSIGDKMKTLNVLIFIGHLLFGLQLNFMYLFNSSKLSWKSNKVHDTVLYILNCVFCFTPGITTTTHLDYLVISLLVFVVTYLIIISTLFIFLKYSTDYQLDNVYPLGICIVGLHVLLVPACYSGVTYAFSNEFTSHYGMFILSIFVILCSYVSTYIEYFVQYGIPKKDSIYNSKTIIFRFSYSIILLTIPIFNFYITNRIAILVINLIMLILSIVYITQQFRLSSPRMLMSYTLSCIVFSLLNLIILIFDLDGETYVSIYIIAFNIGFLLSLLISYFTKEYNLLPFREVIQIHDFWKFDKHSMFTLENIMNSGEFANRHPKRDPRLLGVEKSFIFRI</sequence>
<dbReference type="VEuPathDB" id="TrichDB:TVAGG3_0475670"/>
<accession>A2E578</accession>
<keyword evidence="3" id="KW-1185">Reference proteome</keyword>
<feature type="transmembrane region" description="Helical" evidence="1">
    <location>
        <begin position="94"/>
        <end position="116"/>
    </location>
</feature>
<name>A2E578_TRIV3</name>
<keyword evidence="1" id="KW-0812">Transmembrane</keyword>
<evidence type="ECO:0000313" key="2">
    <source>
        <dbReference type="EMBL" id="EAY12158.1"/>
    </source>
</evidence>
<organism evidence="2 3">
    <name type="scientific">Trichomonas vaginalis (strain ATCC PRA-98 / G3)</name>
    <dbReference type="NCBI Taxonomy" id="412133"/>
    <lineage>
        <taxon>Eukaryota</taxon>
        <taxon>Metamonada</taxon>
        <taxon>Parabasalia</taxon>
        <taxon>Trichomonadida</taxon>
        <taxon>Trichomonadidae</taxon>
        <taxon>Trichomonas</taxon>
    </lineage>
</organism>
<dbReference type="InParanoid" id="A2E578"/>
<evidence type="ECO:0000256" key="1">
    <source>
        <dbReference type="SAM" id="Phobius"/>
    </source>
</evidence>
<reference evidence="2" key="1">
    <citation type="submission" date="2006-10" db="EMBL/GenBank/DDBJ databases">
        <authorList>
            <person name="Amadeo P."/>
            <person name="Zhao Q."/>
            <person name="Wortman J."/>
            <person name="Fraser-Liggett C."/>
            <person name="Carlton J."/>
        </authorList>
    </citation>
    <scope>NUCLEOTIDE SEQUENCE</scope>
    <source>
        <strain evidence="2">G3</strain>
    </source>
</reference>
<keyword evidence="1" id="KW-0472">Membrane</keyword>
<feature type="transmembrane region" description="Helical" evidence="1">
    <location>
        <begin position="280"/>
        <end position="302"/>
    </location>
</feature>
<feature type="transmembrane region" description="Helical" evidence="1">
    <location>
        <begin position="225"/>
        <end position="242"/>
    </location>
</feature>
<feature type="transmembrane region" description="Helical" evidence="1">
    <location>
        <begin position="35"/>
        <end position="56"/>
    </location>
</feature>
<feature type="transmembrane region" description="Helical" evidence="1">
    <location>
        <begin position="128"/>
        <end position="150"/>
    </location>
</feature>
<protein>
    <submittedName>
        <fullName evidence="2">Uncharacterized protein</fullName>
    </submittedName>
</protein>
<feature type="transmembrane region" description="Helical" evidence="1">
    <location>
        <begin position="254"/>
        <end position="274"/>
    </location>
</feature>
<dbReference type="AlphaFoldDB" id="A2E578"/>
<dbReference type="Proteomes" id="UP000001542">
    <property type="component" value="Unassembled WGS sequence"/>
</dbReference>
<feature type="transmembrane region" description="Helical" evidence="1">
    <location>
        <begin position="201"/>
        <end position="219"/>
    </location>
</feature>
<evidence type="ECO:0000313" key="3">
    <source>
        <dbReference type="Proteomes" id="UP000001542"/>
    </source>
</evidence>
<dbReference type="VEuPathDB" id="TrichDB:TVAG_003640"/>